<dbReference type="Proteomes" id="UP000617734">
    <property type="component" value="Unassembled WGS sequence"/>
</dbReference>
<dbReference type="AlphaFoldDB" id="A0A919FPN1"/>
<feature type="region of interest" description="Disordered" evidence="4">
    <location>
        <begin position="116"/>
        <end position="135"/>
    </location>
</feature>
<evidence type="ECO:0000313" key="6">
    <source>
        <dbReference type="EMBL" id="GHH69633.1"/>
    </source>
</evidence>
<keyword evidence="3" id="KW-0804">Transcription</keyword>
<dbReference type="SUPFAM" id="SSF46785">
    <property type="entry name" value="Winged helix' DNA-binding domain"/>
    <property type="match status" value="1"/>
</dbReference>
<dbReference type="EMBL" id="BNBO01000012">
    <property type="protein sequence ID" value="GHH69633.1"/>
    <property type="molecule type" value="Genomic_DNA"/>
</dbReference>
<reference evidence="6" key="2">
    <citation type="submission" date="2020-09" db="EMBL/GenBank/DDBJ databases">
        <authorList>
            <person name="Sun Q."/>
            <person name="Ohkuma M."/>
        </authorList>
    </citation>
    <scope>NUCLEOTIDE SEQUENCE</scope>
    <source>
        <strain evidence="6">JCM 4646</strain>
    </source>
</reference>
<dbReference type="PROSITE" id="PS51118">
    <property type="entry name" value="HTH_HXLR"/>
    <property type="match status" value="1"/>
</dbReference>
<organism evidence="6 7">
    <name type="scientific">Kitasatospora indigofera</name>
    <dbReference type="NCBI Taxonomy" id="67307"/>
    <lineage>
        <taxon>Bacteria</taxon>
        <taxon>Bacillati</taxon>
        <taxon>Actinomycetota</taxon>
        <taxon>Actinomycetes</taxon>
        <taxon>Kitasatosporales</taxon>
        <taxon>Streptomycetaceae</taxon>
        <taxon>Kitasatospora</taxon>
    </lineage>
</organism>
<keyword evidence="7" id="KW-1185">Reference proteome</keyword>
<gene>
    <name evidence="6" type="ORF">GCM10018781_28420</name>
</gene>
<sequence length="135" mass="14514">MDDSPGSVFLADCPARLAIEIITNKWAVVVLFALSRGPCRHGELVDLVGGISRKVLTQTLRRLQGYGLVERRAYPEAPPRVEYTLTELGLTLVEPIAVLTDWARSYGGAVVSFQEAAEEASEPGSASKPESRSGG</sequence>
<dbReference type="GeneID" id="95353292"/>
<evidence type="ECO:0000256" key="1">
    <source>
        <dbReference type="ARBA" id="ARBA00023015"/>
    </source>
</evidence>
<evidence type="ECO:0000313" key="7">
    <source>
        <dbReference type="Proteomes" id="UP000617734"/>
    </source>
</evidence>
<dbReference type="PANTHER" id="PTHR33204:SF18">
    <property type="entry name" value="TRANSCRIPTIONAL REGULATORY PROTEIN"/>
    <property type="match status" value="1"/>
</dbReference>
<keyword evidence="1" id="KW-0805">Transcription regulation</keyword>
<evidence type="ECO:0000256" key="3">
    <source>
        <dbReference type="ARBA" id="ARBA00023163"/>
    </source>
</evidence>
<keyword evidence="2" id="KW-0238">DNA-binding</keyword>
<name>A0A919FPN1_9ACTN</name>
<evidence type="ECO:0000256" key="4">
    <source>
        <dbReference type="SAM" id="MobiDB-lite"/>
    </source>
</evidence>
<comment type="caution">
    <text evidence="6">The sequence shown here is derived from an EMBL/GenBank/DDBJ whole genome shotgun (WGS) entry which is preliminary data.</text>
</comment>
<evidence type="ECO:0000259" key="5">
    <source>
        <dbReference type="PROSITE" id="PS51118"/>
    </source>
</evidence>
<dbReference type="InterPro" id="IPR002577">
    <property type="entry name" value="HTH_HxlR"/>
</dbReference>
<accession>A0A919FPN1</accession>
<feature type="domain" description="HTH hxlR-type" evidence="5">
    <location>
        <begin position="13"/>
        <end position="111"/>
    </location>
</feature>
<dbReference type="PANTHER" id="PTHR33204">
    <property type="entry name" value="TRANSCRIPTIONAL REGULATOR, MARR FAMILY"/>
    <property type="match status" value="1"/>
</dbReference>
<proteinExistence type="predicted"/>
<dbReference type="Gene3D" id="1.10.10.10">
    <property type="entry name" value="Winged helix-like DNA-binding domain superfamily/Winged helix DNA-binding domain"/>
    <property type="match status" value="1"/>
</dbReference>
<dbReference type="InterPro" id="IPR036390">
    <property type="entry name" value="WH_DNA-bd_sf"/>
</dbReference>
<dbReference type="Pfam" id="PF01638">
    <property type="entry name" value="HxlR"/>
    <property type="match status" value="1"/>
</dbReference>
<dbReference type="RefSeq" id="WP_190211171.1">
    <property type="nucleotide sequence ID" value="NZ_BNBO01000012.1"/>
</dbReference>
<protein>
    <submittedName>
        <fullName evidence="6">HxlR family transcriptional regulator</fullName>
    </submittedName>
</protein>
<reference evidence="6" key="1">
    <citation type="journal article" date="2014" name="Int. J. Syst. Evol. Microbiol.">
        <title>Complete genome sequence of Corynebacterium casei LMG S-19264T (=DSM 44701T), isolated from a smear-ripened cheese.</title>
        <authorList>
            <consortium name="US DOE Joint Genome Institute (JGI-PGF)"/>
            <person name="Walter F."/>
            <person name="Albersmeier A."/>
            <person name="Kalinowski J."/>
            <person name="Ruckert C."/>
        </authorList>
    </citation>
    <scope>NUCLEOTIDE SEQUENCE</scope>
    <source>
        <strain evidence="6">JCM 4646</strain>
    </source>
</reference>
<evidence type="ECO:0000256" key="2">
    <source>
        <dbReference type="ARBA" id="ARBA00023125"/>
    </source>
</evidence>
<dbReference type="InterPro" id="IPR036388">
    <property type="entry name" value="WH-like_DNA-bd_sf"/>
</dbReference>
<dbReference type="GO" id="GO:0003677">
    <property type="term" value="F:DNA binding"/>
    <property type="evidence" value="ECO:0007669"/>
    <property type="project" value="UniProtKB-KW"/>
</dbReference>